<dbReference type="PANTHER" id="PTHR43917">
    <property type="match status" value="1"/>
</dbReference>
<dbReference type="PROSITE" id="PS50405">
    <property type="entry name" value="GST_CTER"/>
    <property type="match status" value="1"/>
</dbReference>
<dbReference type="GO" id="GO:0006749">
    <property type="term" value="P:glutathione metabolic process"/>
    <property type="evidence" value="ECO:0007669"/>
    <property type="project" value="TreeGrafter"/>
</dbReference>
<feature type="domain" description="GST C-terminal" evidence="4">
    <location>
        <begin position="94"/>
        <end position="225"/>
    </location>
</feature>
<dbReference type="GO" id="GO:0005737">
    <property type="term" value="C:cytoplasm"/>
    <property type="evidence" value="ECO:0007669"/>
    <property type="project" value="UniProtKB-SubCell"/>
</dbReference>
<dbReference type="Pfam" id="PF13417">
    <property type="entry name" value="GST_N_3"/>
    <property type="match status" value="1"/>
</dbReference>
<dbReference type="SUPFAM" id="SSF47616">
    <property type="entry name" value="GST C-terminal domain-like"/>
    <property type="match status" value="1"/>
</dbReference>
<evidence type="ECO:0000259" key="3">
    <source>
        <dbReference type="PROSITE" id="PS50404"/>
    </source>
</evidence>
<dbReference type="Pfam" id="PF13410">
    <property type="entry name" value="GST_C_2"/>
    <property type="match status" value="1"/>
</dbReference>
<dbReference type="InterPro" id="IPR010987">
    <property type="entry name" value="Glutathione-S-Trfase_C-like"/>
</dbReference>
<dbReference type="InterPro" id="IPR051369">
    <property type="entry name" value="GST_Theta"/>
</dbReference>
<dbReference type="InterPro" id="IPR040079">
    <property type="entry name" value="Glutathione_S-Trfase"/>
</dbReference>
<dbReference type="EMBL" id="HBEB01012058">
    <property type="protein sequence ID" value="CAD8273492.1"/>
    <property type="molecule type" value="Transcribed_RNA"/>
</dbReference>
<evidence type="ECO:0000313" key="5">
    <source>
        <dbReference type="EMBL" id="CAD8273492.1"/>
    </source>
</evidence>
<proteinExistence type="predicted"/>
<dbReference type="PANTHER" id="PTHR43917:SF8">
    <property type="entry name" value="GH16740P-RELATED"/>
    <property type="match status" value="1"/>
</dbReference>
<evidence type="ECO:0000256" key="2">
    <source>
        <dbReference type="ARBA" id="ARBA00022490"/>
    </source>
</evidence>
<gene>
    <name evidence="5" type="ORF">PLUT1463_LOCUS7807</name>
</gene>
<feature type="domain" description="GST N-terminal" evidence="3">
    <location>
        <begin position="5"/>
        <end position="89"/>
    </location>
</feature>
<comment type="subcellular location">
    <subcellularLocation>
        <location evidence="1">Cytoplasm</location>
    </subcellularLocation>
</comment>
<dbReference type="InterPro" id="IPR036249">
    <property type="entry name" value="Thioredoxin-like_sf"/>
</dbReference>
<keyword evidence="2" id="KW-0963">Cytoplasm</keyword>
<name>A0A7R9UR38_DIALT</name>
<dbReference type="SFLD" id="SFLDS00019">
    <property type="entry name" value="Glutathione_Transferase_(cytos"/>
    <property type="match status" value="1"/>
</dbReference>
<dbReference type="GO" id="GO:0004364">
    <property type="term" value="F:glutathione transferase activity"/>
    <property type="evidence" value="ECO:0007669"/>
    <property type="project" value="TreeGrafter"/>
</dbReference>
<dbReference type="SUPFAM" id="SSF52833">
    <property type="entry name" value="Thioredoxin-like"/>
    <property type="match status" value="1"/>
</dbReference>
<reference evidence="5" key="1">
    <citation type="submission" date="2021-01" db="EMBL/GenBank/DDBJ databases">
        <authorList>
            <person name="Corre E."/>
            <person name="Pelletier E."/>
            <person name="Niang G."/>
            <person name="Scheremetjew M."/>
            <person name="Finn R."/>
            <person name="Kale V."/>
            <person name="Holt S."/>
            <person name="Cochrane G."/>
            <person name="Meng A."/>
            <person name="Brown T."/>
            <person name="Cohen L."/>
        </authorList>
    </citation>
    <scope>NUCLEOTIDE SEQUENCE</scope>
    <source>
        <strain evidence="5">RCC1537</strain>
    </source>
</reference>
<accession>A0A7R9UR38</accession>
<sequence>MDGAMSIKIYGVPLSQPVRAVLWPCVIKRVAFSFEAAVPGMGGRIGTKGPDFRAKFPLGTVPALEDKDVHLSESVAILSYLSDKFSWHDIYPTDVLERARVHEYMSWSHRNTREASTRVFGPHVRPDARPAGTSWRDEGLKSVEATCKLIDSYWLQRTPFLAGHAPTIADFSAYEELAQLGPRFGKLVDFSSHPNLSRWIEQMASLPHHDAMHASLTELGPLDPLLALDAKQLGAKLGAATKAGTAAITAAVKAAEKATPAPA</sequence>
<evidence type="ECO:0008006" key="6">
    <source>
        <dbReference type="Google" id="ProtNLM"/>
    </source>
</evidence>
<evidence type="ECO:0000259" key="4">
    <source>
        <dbReference type="PROSITE" id="PS50405"/>
    </source>
</evidence>
<dbReference type="Gene3D" id="3.40.30.10">
    <property type="entry name" value="Glutaredoxin"/>
    <property type="match status" value="1"/>
</dbReference>
<dbReference type="Gene3D" id="1.20.1050.10">
    <property type="match status" value="1"/>
</dbReference>
<dbReference type="InterPro" id="IPR004045">
    <property type="entry name" value="Glutathione_S-Trfase_N"/>
</dbReference>
<dbReference type="AlphaFoldDB" id="A0A7R9UR38"/>
<dbReference type="PROSITE" id="PS50404">
    <property type="entry name" value="GST_NTER"/>
    <property type="match status" value="1"/>
</dbReference>
<evidence type="ECO:0000256" key="1">
    <source>
        <dbReference type="ARBA" id="ARBA00004496"/>
    </source>
</evidence>
<organism evidence="5">
    <name type="scientific">Diacronema lutheri</name>
    <name type="common">Unicellular marine alga</name>
    <name type="synonym">Monochrysis lutheri</name>
    <dbReference type="NCBI Taxonomy" id="2081491"/>
    <lineage>
        <taxon>Eukaryota</taxon>
        <taxon>Haptista</taxon>
        <taxon>Haptophyta</taxon>
        <taxon>Pavlovophyceae</taxon>
        <taxon>Pavlovales</taxon>
        <taxon>Pavlovaceae</taxon>
        <taxon>Diacronema</taxon>
    </lineage>
</organism>
<dbReference type="InterPro" id="IPR036282">
    <property type="entry name" value="Glutathione-S-Trfase_C_sf"/>
</dbReference>
<protein>
    <recommendedName>
        <fullName evidence="6">Glutathione S-transferase family protein</fullName>
    </recommendedName>
</protein>